<organism evidence="8 9">
    <name type="scientific">Succiniclasticum ruminis</name>
    <dbReference type="NCBI Taxonomy" id="40841"/>
    <lineage>
        <taxon>Bacteria</taxon>
        <taxon>Bacillati</taxon>
        <taxon>Bacillota</taxon>
        <taxon>Negativicutes</taxon>
        <taxon>Acidaminococcales</taxon>
        <taxon>Acidaminococcaceae</taxon>
        <taxon>Succiniclasticum</taxon>
    </lineage>
</organism>
<keyword evidence="4 6" id="KW-0408">Iron</keyword>
<dbReference type="AlphaFoldDB" id="A0A1G6IE92"/>
<dbReference type="SUPFAM" id="SSF102114">
    <property type="entry name" value="Radical SAM enzymes"/>
    <property type="match status" value="1"/>
</dbReference>
<dbReference type="PIRSF" id="PIRSF004869">
    <property type="entry name" value="PflX_prd"/>
    <property type="match status" value="1"/>
</dbReference>
<sequence>MSYTCPYCHHHCTLQEGKTGFCRVRTLQDGKNVCGNYGFLTSLALDPIEKKPLNRFYPGTTILSLGSYGCNLRCPFCQNFSISQNGRDAFQPVIARPDQIAAKALELKNRNNIGVAFTYNEPLLSWEFIRDTGELVHRNGQKNVVVTNGNFSVEIAKSLAGIVDAYNIDLKGFTPEWYKKLGGDLEMVKAFITEACKTAHVELTTLIVPKENDSPEEMEAIAQWIASLSPDIPLHVSKFFPRWNMVDRNETPAARVYRLADVARKYLKYVYTGNC</sequence>
<keyword evidence="9" id="KW-1185">Reference proteome</keyword>
<evidence type="ECO:0000256" key="2">
    <source>
        <dbReference type="ARBA" id="ARBA00022691"/>
    </source>
</evidence>
<evidence type="ECO:0000256" key="3">
    <source>
        <dbReference type="ARBA" id="ARBA00022723"/>
    </source>
</evidence>
<dbReference type="NCBIfam" id="TIGR04337">
    <property type="entry name" value="AmmeMemoSam_rS"/>
    <property type="match status" value="1"/>
</dbReference>
<dbReference type="Pfam" id="PF04055">
    <property type="entry name" value="Radical_SAM"/>
    <property type="match status" value="1"/>
</dbReference>
<dbReference type="InterPro" id="IPR007197">
    <property type="entry name" value="rSAM"/>
</dbReference>
<dbReference type="InterPro" id="IPR027596">
    <property type="entry name" value="AmmeMemoSam_rS"/>
</dbReference>
<keyword evidence="1" id="KW-0004">4Fe-4S</keyword>
<dbReference type="GO" id="GO:0051539">
    <property type="term" value="F:4 iron, 4 sulfur cluster binding"/>
    <property type="evidence" value="ECO:0007669"/>
    <property type="project" value="UniProtKB-KW"/>
</dbReference>
<protein>
    <submittedName>
        <fullName evidence="8">Pyruvate formate lyase activating enzyme</fullName>
    </submittedName>
</protein>
<feature type="binding site" evidence="6">
    <location>
        <position position="77"/>
    </location>
    <ligand>
        <name>[4Fe-4S] cluster</name>
        <dbReference type="ChEBI" id="CHEBI:49883"/>
        <note>4Fe-4S-S-AdoMet</note>
    </ligand>
</feature>
<evidence type="ECO:0000313" key="9">
    <source>
        <dbReference type="Proteomes" id="UP000198943"/>
    </source>
</evidence>
<dbReference type="InterPro" id="IPR016431">
    <property type="entry name" value="Pyrv-formate_lyase-activ_prd"/>
</dbReference>
<feature type="domain" description="Radical SAM core" evidence="7">
    <location>
        <begin position="55"/>
        <end position="269"/>
    </location>
</feature>
<dbReference type="PROSITE" id="PS51918">
    <property type="entry name" value="RADICAL_SAM"/>
    <property type="match status" value="1"/>
</dbReference>
<dbReference type="InterPro" id="IPR013785">
    <property type="entry name" value="Aldolase_TIM"/>
</dbReference>
<gene>
    <name evidence="8" type="ORF">SAMN04487864_10232</name>
</gene>
<accession>A0A1G6IE92</accession>
<dbReference type="EMBL" id="FMYW01000002">
    <property type="protein sequence ID" value="SDC04859.1"/>
    <property type="molecule type" value="Genomic_DNA"/>
</dbReference>
<evidence type="ECO:0000313" key="8">
    <source>
        <dbReference type="EMBL" id="SDC04859.1"/>
    </source>
</evidence>
<dbReference type="InterPro" id="IPR034457">
    <property type="entry name" value="Organic_radical-activating"/>
</dbReference>
<evidence type="ECO:0000256" key="1">
    <source>
        <dbReference type="ARBA" id="ARBA00022485"/>
    </source>
</evidence>
<proteinExistence type="predicted"/>
<dbReference type="SFLD" id="SFLDS00029">
    <property type="entry name" value="Radical_SAM"/>
    <property type="match status" value="1"/>
</dbReference>
<dbReference type="PANTHER" id="PTHR30352:SF5">
    <property type="entry name" value="PYRUVATE FORMATE-LYASE 1-ACTIVATING ENZYME"/>
    <property type="match status" value="1"/>
</dbReference>
<evidence type="ECO:0000256" key="4">
    <source>
        <dbReference type="ARBA" id="ARBA00023004"/>
    </source>
</evidence>
<keyword evidence="2 6" id="KW-0949">S-adenosyl-L-methionine</keyword>
<feature type="binding site" evidence="6">
    <location>
        <position position="74"/>
    </location>
    <ligand>
        <name>[4Fe-4S] cluster</name>
        <dbReference type="ChEBI" id="CHEBI:49883"/>
        <note>4Fe-4S-S-AdoMet</note>
    </ligand>
</feature>
<comment type="cofactor">
    <cofactor evidence="6">
        <name>[4Fe-4S] cluster</name>
        <dbReference type="ChEBI" id="CHEBI:49883"/>
    </cofactor>
    <text evidence="6">Binds 1 [4Fe-4S] cluster. The cluster is coordinated with 3 cysteines and an exchangeable S-adenosyl-L-methionine.</text>
</comment>
<dbReference type="RefSeq" id="WP_093729217.1">
    <property type="nucleotide sequence ID" value="NZ_FMYW01000002.1"/>
</dbReference>
<keyword evidence="8" id="KW-0670">Pyruvate</keyword>
<keyword evidence="3 6" id="KW-0479">Metal-binding</keyword>
<dbReference type="PANTHER" id="PTHR30352">
    <property type="entry name" value="PYRUVATE FORMATE-LYASE-ACTIVATING ENZYME"/>
    <property type="match status" value="1"/>
</dbReference>
<reference evidence="9" key="1">
    <citation type="submission" date="2016-10" db="EMBL/GenBank/DDBJ databases">
        <authorList>
            <person name="Varghese N."/>
            <person name="Submissions S."/>
        </authorList>
    </citation>
    <scope>NUCLEOTIDE SEQUENCE [LARGE SCALE GENOMIC DNA]</scope>
    <source>
        <strain evidence="9">DSM 11005</strain>
    </source>
</reference>
<keyword evidence="5 6" id="KW-0411">Iron-sulfur</keyword>
<keyword evidence="8" id="KW-0456">Lyase</keyword>
<evidence type="ECO:0000256" key="6">
    <source>
        <dbReference type="PIRSR" id="PIRSR004869-50"/>
    </source>
</evidence>
<dbReference type="GO" id="GO:0046872">
    <property type="term" value="F:metal ion binding"/>
    <property type="evidence" value="ECO:0007669"/>
    <property type="project" value="UniProtKB-KW"/>
</dbReference>
<dbReference type="SFLD" id="SFLDG01101">
    <property type="entry name" value="Uncharacterised_Radical_SAM_Su"/>
    <property type="match status" value="1"/>
</dbReference>
<dbReference type="OrthoDB" id="9782387at2"/>
<dbReference type="GO" id="GO:0016829">
    <property type="term" value="F:lyase activity"/>
    <property type="evidence" value="ECO:0007669"/>
    <property type="project" value="UniProtKB-KW"/>
</dbReference>
<dbReference type="Gene3D" id="3.20.20.70">
    <property type="entry name" value="Aldolase class I"/>
    <property type="match status" value="1"/>
</dbReference>
<evidence type="ECO:0000256" key="5">
    <source>
        <dbReference type="ARBA" id="ARBA00023014"/>
    </source>
</evidence>
<dbReference type="CDD" id="cd01335">
    <property type="entry name" value="Radical_SAM"/>
    <property type="match status" value="1"/>
</dbReference>
<dbReference type="Proteomes" id="UP000198943">
    <property type="component" value="Unassembled WGS sequence"/>
</dbReference>
<feature type="binding site" evidence="6">
    <location>
        <position position="70"/>
    </location>
    <ligand>
        <name>[4Fe-4S] cluster</name>
        <dbReference type="ChEBI" id="CHEBI:49883"/>
        <note>4Fe-4S-S-AdoMet</note>
    </ligand>
</feature>
<evidence type="ECO:0000259" key="7">
    <source>
        <dbReference type="PROSITE" id="PS51918"/>
    </source>
</evidence>
<name>A0A1G6IE92_9FIRM</name>
<dbReference type="InterPro" id="IPR058240">
    <property type="entry name" value="rSAM_sf"/>
</dbReference>